<feature type="compositionally biased region" description="Polar residues" evidence="1">
    <location>
        <begin position="389"/>
        <end position="403"/>
    </location>
</feature>
<sequence length="574" mass="62902">MHQPGRHIRDQAASFSKQQYRTPSTPPLHTSYTHRLTIHYTNVDLHVHVVSQPPTETASNYRSVRACLEITSLPQLAQYSRHKISTQAYHFHFLNNFADMADITTNSLPVPASAVEGGKHQSGPREPARDPQNKRGNRQNQSRQARQTTQTDGTVSDSVTNPVASPNAKRQFKQRQSVASGAQAWAHQGDMGRGNAARARPVSLGGPMLPMTPAKEQAYAGPTFHASPAPSSLPVPKFFSKSVPNVAGPLQDCMEGEQTPEKQASSPESDVVSPVVPREVQQSPLDMFFKAHKEEKQRSFSNGTMLSPEMARRPMPSTEPRNFLQRKNVFLHELDGNNEEMPSPKSVPANERPAPAERAHSSPSVRPLSGAEDEERAAHTKSLKDLLFNNVNGVQAPQNTPAQPQRRVPSNVPNFNAQSPFNRPASSSGSSTPAYSNQTNHYGLHYGNRNLSPLFNAARNETPTRPSSLRQELPNSDPPAPPSQGAPQPRQMPQIDSNSFARDFLNQQAQHARPTSLPQLPFTPNAPHPPGSVQRGVSGADGMAFPAPRANNAPQDLRSMEDDIKRMLRLNVSG</sequence>
<evidence type="ECO:0000256" key="1">
    <source>
        <dbReference type="SAM" id="MobiDB-lite"/>
    </source>
</evidence>
<feature type="compositionally biased region" description="Polar residues" evidence="1">
    <location>
        <begin position="13"/>
        <end position="31"/>
    </location>
</feature>
<comment type="caution">
    <text evidence="2">The sequence shown here is derived from an EMBL/GenBank/DDBJ whole genome shotgun (WGS) entry which is preliminary data.</text>
</comment>
<feature type="region of interest" description="Disordered" evidence="1">
    <location>
        <begin position="111"/>
        <end position="214"/>
    </location>
</feature>
<feature type="compositionally biased region" description="Polar residues" evidence="1">
    <location>
        <begin position="494"/>
        <end position="510"/>
    </location>
</feature>
<dbReference type="Pfam" id="PF15365">
    <property type="entry name" value="PNRC"/>
    <property type="match status" value="1"/>
</dbReference>
<organism evidence="2 3">
    <name type="scientific">Friedmanniomyces endolithicus</name>
    <dbReference type="NCBI Taxonomy" id="329885"/>
    <lineage>
        <taxon>Eukaryota</taxon>
        <taxon>Fungi</taxon>
        <taxon>Dikarya</taxon>
        <taxon>Ascomycota</taxon>
        <taxon>Pezizomycotina</taxon>
        <taxon>Dothideomycetes</taxon>
        <taxon>Dothideomycetidae</taxon>
        <taxon>Mycosphaerellales</taxon>
        <taxon>Teratosphaeriaceae</taxon>
        <taxon>Friedmanniomyces</taxon>
    </lineage>
</organism>
<evidence type="ECO:0000313" key="2">
    <source>
        <dbReference type="EMBL" id="TKA31565.1"/>
    </source>
</evidence>
<feature type="region of interest" description="Disordered" evidence="1">
    <location>
        <begin position="293"/>
        <end position="560"/>
    </location>
</feature>
<dbReference type="EMBL" id="NAJP01000095">
    <property type="protein sequence ID" value="TKA31565.1"/>
    <property type="molecule type" value="Genomic_DNA"/>
</dbReference>
<dbReference type="AlphaFoldDB" id="A0A4U0UBD2"/>
<dbReference type="GO" id="GO:0016071">
    <property type="term" value="P:mRNA metabolic process"/>
    <property type="evidence" value="ECO:0007669"/>
    <property type="project" value="UniProtKB-ARBA"/>
</dbReference>
<evidence type="ECO:0000313" key="3">
    <source>
        <dbReference type="Proteomes" id="UP000310066"/>
    </source>
</evidence>
<gene>
    <name evidence="2" type="ORF">B0A54_15698</name>
</gene>
<accession>A0A4U0UBD2</accession>
<feature type="compositionally biased region" description="Low complexity" evidence="1">
    <location>
        <begin position="265"/>
        <end position="276"/>
    </location>
</feature>
<reference evidence="2 3" key="1">
    <citation type="submission" date="2017-03" db="EMBL/GenBank/DDBJ databases">
        <title>Genomes of endolithic fungi from Antarctica.</title>
        <authorList>
            <person name="Coleine C."/>
            <person name="Masonjones S."/>
            <person name="Stajich J.E."/>
        </authorList>
    </citation>
    <scope>NUCLEOTIDE SEQUENCE [LARGE SCALE GENOMIC DNA]</scope>
    <source>
        <strain evidence="2 3">CCFEE 5311</strain>
    </source>
</reference>
<feature type="compositionally biased region" description="Polar residues" evidence="1">
    <location>
        <begin position="449"/>
        <end position="474"/>
    </location>
</feature>
<proteinExistence type="predicted"/>
<feature type="region of interest" description="Disordered" evidence="1">
    <location>
        <begin position="248"/>
        <end position="276"/>
    </location>
</feature>
<protein>
    <submittedName>
        <fullName evidence="2">Uncharacterized protein</fullName>
    </submittedName>
</protein>
<name>A0A4U0UBD2_9PEZI</name>
<dbReference type="Proteomes" id="UP000310066">
    <property type="component" value="Unassembled WGS sequence"/>
</dbReference>
<feature type="region of interest" description="Disordered" evidence="1">
    <location>
        <begin position="1"/>
        <end position="31"/>
    </location>
</feature>
<dbReference type="OrthoDB" id="2142961at2759"/>
<feature type="compositionally biased region" description="Polar residues" evidence="1">
    <location>
        <begin position="411"/>
        <end position="425"/>
    </location>
</feature>
<dbReference type="InterPro" id="IPR028322">
    <property type="entry name" value="PNRC-like_rgn"/>
</dbReference>
<feature type="compositionally biased region" description="Polar residues" evidence="1">
    <location>
        <begin position="432"/>
        <end position="441"/>
    </location>
</feature>
<feature type="compositionally biased region" description="Polar residues" evidence="1">
    <location>
        <begin position="138"/>
        <end position="164"/>
    </location>
</feature>